<gene>
    <name evidence="2" type="ORF">Din_001701</name>
</gene>
<dbReference type="PANTHER" id="PTHR23105">
    <property type="entry name" value="RIBOSOMAL PROTEIN L7AE FAMILY MEMBER"/>
    <property type="match status" value="1"/>
</dbReference>
<dbReference type="SUPFAM" id="SSF56808">
    <property type="entry name" value="Ribosomal protein L1"/>
    <property type="match status" value="1"/>
</dbReference>
<feature type="region of interest" description="Disordered" evidence="1">
    <location>
        <begin position="1"/>
        <end position="22"/>
    </location>
</feature>
<dbReference type="InterPro" id="IPR023674">
    <property type="entry name" value="Ribosomal_uL1-like"/>
</dbReference>
<dbReference type="InterPro" id="IPR028364">
    <property type="entry name" value="Ribosomal_uL1/biogenesis"/>
</dbReference>
<protein>
    <submittedName>
        <fullName evidence="2">Putative Ribosomal L1 domain-containing protein 1</fullName>
    </submittedName>
</protein>
<feature type="compositionally biased region" description="Basic and acidic residues" evidence="1">
    <location>
        <begin position="357"/>
        <end position="397"/>
    </location>
</feature>
<dbReference type="InterPro" id="IPR050257">
    <property type="entry name" value="eL8/uL1-like"/>
</dbReference>
<dbReference type="InterPro" id="IPR016095">
    <property type="entry name" value="Ribosomal_uL1_3-a/b-sand"/>
</dbReference>
<dbReference type="GO" id="GO:0003723">
    <property type="term" value="F:RNA binding"/>
    <property type="evidence" value="ECO:0007669"/>
    <property type="project" value="InterPro"/>
</dbReference>
<sequence>MATDKPIHHPPPPPSSATSRVSPDTIQRAVNALLKWNNSKSKTQKPQLLEQDDFMYLILTLKKIPPKGRTNPHKIPLLHPLHSPHDSSELCLIIDDRPKSKLTSEDAKKKIKSEDIPISKVLKLSKLRSDYRPFEAKRKLCDSYNMFFADKRVVPLLPKLLGKQFYKKKKIPVPVDLTHKNWKEQIERACSSALLYLRAGTCSVVRVGKVSMEIGEIIENVVAAIDGVVEVIPKKWAGVRSFHLKFSESLALPIYQALPDMKLKIEGVKSNEQGRIKEEVCGELEIKEEDSKKDEKLGKKKVSKKGRIQEVRYMDSNVDEDDNESEDDELGSAELSGKKRKKGDSMKNGKKQSKKLAKAENGDGGKPKKDGLSLKDGEDSGGREEKKKKKDGSESVKIKKSKKKQLVE</sequence>
<dbReference type="AlphaFoldDB" id="A0A5B6YKH1"/>
<accession>A0A5B6YKH1</accession>
<reference evidence="2" key="1">
    <citation type="submission" date="2019-08" db="EMBL/GenBank/DDBJ databases">
        <title>Reference gene set and small RNA set construction with multiple tissues from Davidia involucrata Baill.</title>
        <authorList>
            <person name="Yang H."/>
            <person name="Zhou C."/>
            <person name="Li G."/>
            <person name="Wang J."/>
            <person name="Gao P."/>
            <person name="Wang M."/>
            <person name="Wang R."/>
            <person name="Zhao Y."/>
        </authorList>
    </citation>
    <scope>NUCLEOTIDE SEQUENCE</scope>
    <source>
        <tissue evidence="2">Mixed with DoveR01_LX</tissue>
    </source>
</reference>
<feature type="compositionally biased region" description="Basic residues" evidence="1">
    <location>
        <begin position="338"/>
        <end position="356"/>
    </location>
</feature>
<dbReference type="EMBL" id="GHES01001701">
    <property type="protein sequence ID" value="MPA32260.1"/>
    <property type="molecule type" value="Transcribed_RNA"/>
</dbReference>
<dbReference type="Pfam" id="PF00687">
    <property type="entry name" value="Ribosomal_L1"/>
    <property type="match status" value="1"/>
</dbReference>
<name>A0A5B6YKH1_DAVIN</name>
<dbReference type="Gene3D" id="3.40.50.790">
    <property type="match status" value="1"/>
</dbReference>
<feature type="compositionally biased region" description="Basic residues" evidence="1">
    <location>
        <begin position="398"/>
        <end position="408"/>
    </location>
</feature>
<dbReference type="CDD" id="cd00403">
    <property type="entry name" value="Ribosomal_L1"/>
    <property type="match status" value="1"/>
</dbReference>
<feature type="compositionally biased region" description="Acidic residues" evidence="1">
    <location>
        <begin position="317"/>
        <end position="331"/>
    </location>
</feature>
<organism evidence="2">
    <name type="scientific">Davidia involucrata</name>
    <name type="common">Dove tree</name>
    <dbReference type="NCBI Taxonomy" id="16924"/>
    <lineage>
        <taxon>Eukaryota</taxon>
        <taxon>Viridiplantae</taxon>
        <taxon>Streptophyta</taxon>
        <taxon>Embryophyta</taxon>
        <taxon>Tracheophyta</taxon>
        <taxon>Spermatophyta</taxon>
        <taxon>Magnoliopsida</taxon>
        <taxon>eudicotyledons</taxon>
        <taxon>Gunneridae</taxon>
        <taxon>Pentapetalae</taxon>
        <taxon>asterids</taxon>
        <taxon>Cornales</taxon>
        <taxon>Nyssaceae</taxon>
        <taxon>Davidia</taxon>
    </lineage>
</organism>
<evidence type="ECO:0000256" key="1">
    <source>
        <dbReference type="SAM" id="MobiDB-lite"/>
    </source>
</evidence>
<dbReference type="FunFam" id="3.40.50.790:FF:000012">
    <property type="entry name" value="Ribosomal protein L1p/L10e family"/>
    <property type="match status" value="1"/>
</dbReference>
<feature type="region of interest" description="Disordered" evidence="1">
    <location>
        <begin position="312"/>
        <end position="408"/>
    </location>
</feature>
<proteinExistence type="predicted"/>
<evidence type="ECO:0000313" key="2">
    <source>
        <dbReference type="EMBL" id="MPA32260.1"/>
    </source>
</evidence>